<dbReference type="Proteomes" id="UP000719766">
    <property type="component" value="Unassembled WGS sequence"/>
</dbReference>
<feature type="region of interest" description="Disordered" evidence="1">
    <location>
        <begin position="1"/>
        <end position="69"/>
    </location>
</feature>
<protein>
    <submittedName>
        <fullName evidence="2">Uncharacterized protein</fullName>
    </submittedName>
</protein>
<evidence type="ECO:0000313" key="3">
    <source>
        <dbReference type="Proteomes" id="UP000719766"/>
    </source>
</evidence>
<dbReference type="GeneID" id="64594397"/>
<keyword evidence="3" id="KW-1185">Reference proteome</keyword>
<reference evidence="2" key="1">
    <citation type="journal article" date="2020" name="New Phytol.">
        <title>Comparative genomics reveals dynamic genome evolution in host specialist ectomycorrhizal fungi.</title>
        <authorList>
            <person name="Lofgren L.A."/>
            <person name="Nguyen N.H."/>
            <person name="Vilgalys R."/>
            <person name="Ruytinx J."/>
            <person name="Liao H.L."/>
            <person name="Branco S."/>
            <person name="Kuo A."/>
            <person name="LaButti K."/>
            <person name="Lipzen A."/>
            <person name="Andreopoulos W."/>
            <person name="Pangilinan J."/>
            <person name="Riley R."/>
            <person name="Hundley H."/>
            <person name="Na H."/>
            <person name="Barry K."/>
            <person name="Grigoriev I.V."/>
            <person name="Stajich J.E."/>
            <person name="Kennedy P.G."/>
        </authorList>
    </citation>
    <scope>NUCLEOTIDE SEQUENCE</scope>
    <source>
        <strain evidence="2">S12</strain>
    </source>
</reference>
<dbReference type="AlphaFoldDB" id="A0A9P7AGQ8"/>
<evidence type="ECO:0000256" key="1">
    <source>
        <dbReference type="SAM" id="MobiDB-lite"/>
    </source>
</evidence>
<feature type="region of interest" description="Disordered" evidence="1">
    <location>
        <begin position="88"/>
        <end position="108"/>
    </location>
</feature>
<name>A0A9P7AGQ8_9AGAM</name>
<sequence length="155" mass="17498">MEKMHETRDSDEKMTNNGEDDDNLEDEEDAEEEGSGSDEDSEEECHKDKNNKEDVNQDPHTTEYLINDDITDEIDEFGYTSLDQVLVEDEDDDALGAEDGEEDHSAVRDTRKSWQCLARSVGGSRVFCNMASEVSNTVWESSQELPGLSDSGWFC</sequence>
<dbReference type="OrthoDB" id="2693480at2759"/>
<comment type="caution">
    <text evidence="2">The sequence shown here is derived from an EMBL/GenBank/DDBJ whole genome shotgun (WGS) entry which is preliminary data.</text>
</comment>
<organism evidence="2 3">
    <name type="scientific">Suillus plorans</name>
    <dbReference type="NCBI Taxonomy" id="116603"/>
    <lineage>
        <taxon>Eukaryota</taxon>
        <taxon>Fungi</taxon>
        <taxon>Dikarya</taxon>
        <taxon>Basidiomycota</taxon>
        <taxon>Agaricomycotina</taxon>
        <taxon>Agaricomycetes</taxon>
        <taxon>Agaricomycetidae</taxon>
        <taxon>Boletales</taxon>
        <taxon>Suillineae</taxon>
        <taxon>Suillaceae</taxon>
        <taxon>Suillus</taxon>
    </lineage>
</organism>
<proteinExistence type="predicted"/>
<dbReference type="RefSeq" id="XP_041155280.1">
    <property type="nucleotide sequence ID" value="XM_041300633.1"/>
</dbReference>
<feature type="compositionally biased region" description="Acidic residues" evidence="1">
    <location>
        <begin position="88"/>
        <end position="102"/>
    </location>
</feature>
<feature type="compositionally biased region" description="Acidic residues" evidence="1">
    <location>
        <begin position="18"/>
        <end position="43"/>
    </location>
</feature>
<feature type="compositionally biased region" description="Basic and acidic residues" evidence="1">
    <location>
        <begin position="1"/>
        <end position="14"/>
    </location>
</feature>
<feature type="compositionally biased region" description="Basic and acidic residues" evidence="1">
    <location>
        <begin position="44"/>
        <end position="61"/>
    </location>
</feature>
<evidence type="ECO:0000313" key="2">
    <source>
        <dbReference type="EMBL" id="KAG1787994.1"/>
    </source>
</evidence>
<dbReference type="EMBL" id="JABBWE010000072">
    <property type="protein sequence ID" value="KAG1787994.1"/>
    <property type="molecule type" value="Genomic_DNA"/>
</dbReference>
<gene>
    <name evidence="2" type="ORF">HD556DRAFT_1312283</name>
</gene>
<accession>A0A9P7AGQ8</accession>